<keyword evidence="3" id="KW-0813">Transport</keyword>
<evidence type="ECO:0000256" key="5">
    <source>
        <dbReference type="ARBA" id="ARBA00022692"/>
    </source>
</evidence>
<sequence>MTFLYLLPAIGWGFMPIIAKLTNAKPINQLLGTTTIAFLMGMFFTFIVQPSYNWHGFAAAFLSGCFWSFGQYLQFHSFQFLPVSEAMPISNGTQLIGTTFIAALFFGEWSSWSIAIIGIMGIFFIVVGIILTAYLEKEGMQQQSSAIKSRAVFCLLISSMALTFYVTLPQAFKTSGAEVLFPQAIGMWLSSILFSITKRNAIDGNQIRKNFGTGIAWSIANISLFFTMPIIGVAKSFTFSQLAVLISIYAGLFILKVRKTRKELKVISLGAALITLGIFLIGSVK</sequence>
<feature type="transmembrane region" description="Helical" evidence="8">
    <location>
        <begin position="30"/>
        <end position="48"/>
    </location>
</feature>
<feature type="transmembrane region" description="Helical" evidence="8">
    <location>
        <begin position="112"/>
        <end position="135"/>
    </location>
</feature>
<dbReference type="InterPro" id="IPR010651">
    <property type="entry name" value="Sugar_transport"/>
</dbReference>
<evidence type="ECO:0000256" key="2">
    <source>
        <dbReference type="ARBA" id="ARBA00006117"/>
    </source>
</evidence>
<keyword evidence="7 8" id="KW-0472">Membrane</keyword>
<accession>R2P4Z7</accession>
<dbReference type="RefSeq" id="WP_010740191.1">
    <property type="nucleotide sequence ID" value="NZ_KB946250.1"/>
</dbReference>
<comment type="subcellular location">
    <subcellularLocation>
        <location evidence="1">Cell membrane</location>
        <topology evidence="1">Multi-pass membrane protein</topology>
    </subcellularLocation>
</comment>
<dbReference type="PANTHER" id="PTHR16119:SF17">
    <property type="entry name" value="TRANSMEMBRANE PROTEIN 144"/>
    <property type="match status" value="1"/>
</dbReference>
<dbReference type="EMBL" id="ASWA01000004">
    <property type="protein sequence ID" value="EOT64879.1"/>
    <property type="molecule type" value="Genomic_DNA"/>
</dbReference>
<evidence type="ECO:0000313" key="12">
    <source>
        <dbReference type="Proteomes" id="UP000014148"/>
    </source>
</evidence>
<evidence type="ECO:0000256" key="6">
    <source>
        <dbReference type="ARBA" id="ARBA00022989"/>
    </source>
</evidence>
<dbReference type="OrthoDB" id="1452595at2"/>
<comment type="caution">
    <text evidence="9">The sequence shown here is derived from an EMBL/GenBank/DDBJ whole genome shotgun (WGS) entry which is preliminary data.</text>
</comment>
<keyword evidence="5 8" id="KW-0812">Transmembrane</keyword>
<gene>
    <name evidence="10" type="ORF">I585_04080</name>
    <name evidence="9" type="ORF">UAI_01340</name>
</gene>
<dbReference type="GO" id="GO:0015144">
    <property type="term" value="F:carbohydrate transmembrane transporter activity"/>
    <property type="evidence" value="ECO:0007669"/>
    <property type="project" value="InterPro"/>
</dbReference>
<reference evidence="9 11" key="1">
    <citation type="submission" date="2013-02" db="EMBL/GenBank/DDBJ databases">
        <title>The Genome Sequence of Enterococcus malodoratus ATCC_43197.</title>
        <authorList>
            <consortium name="The Broad Institute Genome Sequencing Platform"/>
            <consortium name="The Broad Institute Genome Sequencing Center for Infectious Disease"/>
            <person name="Earl A.M."/>
            <person name="Gilmore M.S."/>
            <person name="Lebreton F."/>
            <person name="Walker B."/>
            <person name="Young S.K."/>
            <person name="Zeng Q."/>
            <person name="Gargeya S."/>
            <person name="Fitzgerald M."/>
            <person name="Haas B."/>
            <person name="Abouelleil A."/>
            <person name="Alvarado L."/>
            <person name="Arachchi H.M."/>
            <person name="Berlin A.M."/>
            <person name="Chapman S.B."/>
            <person name="Dewar J."/>
            <person name="Goldberg J."/>
            <person name="Griggs A."/>
            <person name="Gujja S."/>
            <person name="Hansen M."/>
            <person name="Howarth C."/>
            <person name="Imamovic A."/>
            <person name="Larimer J."/>
            <person name="McCowan C."/>
            <person name="Murphy C."/>
            <person name="Neiman D."/>
            <person name="Pearson M."/>
            <person name="Priest M."/>
            <person name="Roberts A."/>
            <person name="Saif S."/>
            <person name="Shea T."/>
            <person name="Sisk P."/>
            <person name="Sykes S."/>
            <person name="Wortman J."/>
            <person name="Nusbaum C."/>
            <person name="Birren B."/>
        </authorList>
    </citation>
    <scope>NUCLEOTIDE SEQUENCE [LARGE SCALE GENOMIC DNA]</scope>
    <source>
        <strain evidence="9 11">ATCC 43197</strain>
    </source>
</reference>
<organism evidence="9 11">
    <name type="scientific">Enterococcus malodoratus ATCC 43197</name>
    <dbReference type="NCBI Taxonomy" id="1158601"/>
    <lineage>
        <taxon>Bacteria</taxon>
        <taxon>Bacillati</taxon>
        <taxon>Bacillota</taxon>
        <taxon>Bacilli</taxon>
        <taxon>Lactobacillales</taxon>
        <taxon>Enterococcaceae</taxon>
        <taxon>Enterococcus</taxon>
    </lineage>
</organism>
<dbReference type="CDD" id="cd23110">
    <property type="entry name" value="GRP"/>
    <property type="match status" value="1"/>
</dbReference>
<evidence type="ECO:0000313" key="9">
    <source>
        <dbReference type="EMBL" id="EOH79362.1"/>
    </source>
</evidence>
<evidence type="ECO:0000256" key="7">
    <source>
        <dbReference type="ARBA" id="ARBA00023136"/>
    </source>
</evidence>
<dbReference type="eggNOG" id="COG4975">
    <property type="taxonomic scope" value="Bacteria"/>
</dbReference>
<dbReference type="STRING" id="71451.RV07_GL001290"/>
<feature type="transmembrane region" description="Helical" evidence="8">
    <location>
        <begin position="6"/>
        <end position="23"/>
    </location>
</feature>
<evidence type="ECO:0008006" key="13">
    <source>
        <dbReference type="Google" id="ProtNLM"/>
    </source>
</evidence>
<comment type="similarity">
    <text evidence="2">Belongs to the GRP transporter (TC 2.A.7.5) family.</text>
</comment>
<feature type="transmembrane region" description="Helical" evidence="8">
    <location>
        <begin position="237"/>
        <end position="255"/>
    </location>
</feature>
<keyword evidence="4" id="KW-0762">Sugar transport</keyword>
<name>R2P4Z7_9ENTE</name>
<dbReference type="PATRIC" id="fig|1158601.3.peg.1306"/>
<feature type="transmembrane region" description="Helical" evidence="8">
    <location>
        <begin position="210"/>
        <end position="231"/>
    </location>
</feature>
<dbReference type="EMBL" id="AJAK01000010">
    <property type="protein sequence ID" value="EOH79362.1"/>
    <property type="molecule type" value="Genomic_DNA"/>
</dbReference>
<dbReference type="GO" id="GO:0005886">
    <property type="term" value="C:plasma membrane"/>
    <property type="evidence" value="ECO:0007669"/>
    <property type="project" value="UniProtKB-SubCell"/>
</dbReference>
<evidence type="ECO:0000256" key="4">
    <source>
        <dbReference type="ARBA" id="ARBA00022597"/>
    </source>
</evidence>
<dbReference type="AlphaFoldDB" id="R2P4Z7"/>
<feature type="transmembrane region" description="Helical" evidence="8">
    <location>
        <begin position="267"/>
        <end position="284"/>
    </location>
</feature>
<feature type="transmembrane region" description="Helical" evidence="8">
    <location>
        <begin position="180"/>
        <end position="198"/>
    </location>
</feature>
<dbReference type="InterPro" id="IPR037185">
    <property type="entry name" value="EmrE-like"/>
</dbReference>
<evidence type="ECO:0000256" key="3">
    <source>
        <dbReference type="ARBA" id="ARBA00022448"/>
    </source>
</evidence>
<evidence type="ECO:0000313" key="11">
    <source>
        <dbReference type="Proteomes" id="UP000013783"/>
    </source>
</evidence>
<protein>
    <recommendedName>
        <fullName evidence="13">Sugar transport protein</fullName>
    </recommendedName>
</protein>
<dbReference type="Proteomes" id="UP000014148">
    <property type="component" value="Unassembled WGS sequence"/>
</dbReference>
<dbReference type="Pfam" id="PF06800">
    <property type="entry name" value="Sugar_transport"/>
    <property type="match status" value="1"/>
</dbReference>
<proteinExistence type="inferred from homology"/>
<evidence type="ECO:0000313" key="10">
    <source>
        <dbReference type="EMBL" id="EOT64879.1"/>
    </source>
</evidence>
<evidence type="ECO:0000256" key="8">
    <source>
        <dbReference type="SAM" id="Phobius"/>
    </source>
</evidence>
<evidence type="ECO:0000256" key="1">
    <source>
        <dbReference type="ARBA" id="ARBA00004651"/>
    </source>
</evidence>
<dbReference type="Proteomes" id="UP000013783">
    <property type="component" value="Unassembled WGS sequence"/>
</dbReference>
<feature type="transmembrane region" description="Helical" evidence="8">
    <location>
        <begin position="147"/>
        <end position="168"/>
    </location>
</feature>
<dbReference type="PANTHER" id="PTHR16119">
    <property type="entry name" value="TRANSMEMBRANE PROTEIN 144"/>
    <property type="match status" value="1"/>
</dbReference>
<dbReference type="Gene3D" id="1.10.3730.20">
    <property type="match status" value="1"/>
</dbReference>
<dbReference type="SUPFAM" id="SSF103481">
    <property type="entry name" value="Multidrug resistance efflux transporter EmrE"/>
    <property type="match status" value="1"/>
</dbReference>
<reference evidence="10 12" key="2">
    <citation type="submission" date="2013-03" db="EMBL/GenBank/DDBJ databases">
        <title>The Genome Sequence of Enterococcus malodoratus ATCC_43197 (PacBio/Illumina hybrid assembly).</title>
        <authorList>
            <consortium name="The Broad Institute Genomics Platform"/>
            <consortium name="The Broad Institute Genome Sequencing Center for Infectious Disease"/>
            <person name="Earl A."/>
            <person name="Russ C."/>
            <person name="Gilmore M."/>
            <person name="Surin D."/>
            <person name="Walker B."/>
            <person name="Young S."/>
            <person name="Zeng Q."/>
            <person name="Gargeya S."/>
            <person name="Fitzgerald M."/>
            <person name="Haas B."/>
            <person name="Abouelleil A."/>
            <person name="Allen A.W."/>
            <person name="Alvarado L."/>
            <person name="Arachchi H.M."/>
            <person name="Berlin A.M."/>
            <person name="Chapman S.B."/>
            <person name="Gainer-Dewar J."/>
            <person name="Goldberg J."/>
            <person name="Griggs A."/>
            <person name="Gujja S."/>
            <person name="Hansen M."/>
            <person name="Howarth C."/>
            <person name="Imamovic A."/>
            <person name="Ireland A."/>
            <person name="Larimer J."/>
            <person name="McCowan C."/>
            <person name="Murphy C."/>
            <person name="Pearson M."/>
            <person name="Poon T.W."/>
            <person name="Priest M."/>
            <person name="Roberts A."/>
            <person name="Saif S."/>
            <person name="Shea T."/>
            <person name="Sisk P."/>
            <person name="Sykes S."/>
            <person name="Wortman J."/>
            <person name="Nusbaum C."/>
            <person name="Birren B."/>
        </authorList>
    </citation>
    <scope>NUCLEOTIDE SEQUENCE [LARGE SCALE GENOMIC DNA]</scope>
    <source>
        <strain evidence="10 12">ATCC 43197</strain>
    </source>
</reference>
<feature type="transmembrane region" description="Helical" evidence="8">
    <location>
        <begin position="54"/>
        <end position="74"/>
    </location>
</feature>
<keyword evidence="12" id="KW-1185">Reference proteome</keyword>
<keyword evidence="6 8" id="KW-1133">Transmembrane helix</keyword>